<protein>
    <submittedName>
        <fullName evidence="2">Uncharacterized protein</fullName>
    </submittedName>
</protein>
<name>A0A5N6UMT7_ASPTM</name>
<dbReference type="AlphaFoldDB" id="A0A5N6UMT7"/>
<sequence length="55" mass="6553">MWMKLTWTRNTTNFKSPIQNVISASMKRYTARSRQRFESPPSKRFGSRNHGDFES</sequence>
<evidence type="ECO:0000313" key="3">
    <source>
        <dbReference type="Proteomes" id="UP000326950"/>
    </source>
</evidence>
<evidence type="ECO:0000313" key="2">
    <source>
        <dbReference type="EMBL" id="KAE8159955.1"/>
    </source>
</evidence>
<dbReference type="OrthoDB" id="1919336at2759"/>
<accession>A0A5N6UMT7</accession>
<keyword evidence="3" id="KW-1185">Reference proteome</keyword>
<organism evidence="2 3">
    <name type="scientific">Aspergillus tamarii</name>
    <dbReference type="NCBI Taxonomy" id="41984"/>
    <lineage>
        <taxon>Eukaryota</taxon>
        <taxon>Fungi</taxon>
        <taxon>Dikarya</taxon>
        <taxon>Ascomycota</taxon>
        <taxon>Pezizomycotina</taxon>
        <taxon>Eurotiomycetes</taxon>
        <taxon>Eurotiomycetidae</taxon>
        <taxon>Eurotiales</taxon>
        <taxon>Aspergillaceae</taxon>
        <taxon>Aspergillus</taxon>
        <taxon>Aspergillus subgen. Circumdati</taxon>
    </lineage>
</organism>
<feature type="non-terminal residue" evidence="2">
    <location>
        <position position="55"/>
    </location>
</feature>
<gene>
    <name evidence="2" type="ORF">BDV40DRAFT_271672</name>
</gene>
<evidence type="ECO:0000256" key="1">
    <source>
        <dbReference type="SAM" id="MobiDB-lite"/>
    </source>
</evidence>
<proteinExistence type="predicted"/>
<reference evidence="2 3" key="1">
    <citation type="submission" date="2019-04" db="EMBL/GenBank/DDBJ databases">
        <title>Friends and foes A comparative genomics study of 23 Aspergillus species from section Flavi.</title>
        <authorList>
            <consortium name="DOE Joint Genome Institute"/>
            <person name="Kjaerbolling I."/>
            <person name="Vesth T."/>
            <person name="Frisvad J.C."/>
            <person name="Nybo J.L."/>
            <person name="Theobald S."/>
            <person name="Kildgaard S."/>
            <person name="Isbrandt T."/>
            <person name="Kuo A."/>
            <person name="Sato A."/>
            <person name="Lyhne E.K."/>
            <person name="Kogle M.E."/>
            <person name="Wiebenga A."/>
            <person name="Kun R.S."/>
            <person name="Lubbers R.J."/>
            <person name="Makela M.R."/>
            <person name="Barry K."/>
            <person name="Chovatia M."/>
            <person name="Clum A."/>
            <person name="Daum C."/>
            <person name="Haridas S."/>
            <person name="He G."/>
            <person name="LaButti K."/>
            <person name="Lipzen A."/>
            <person name="Mondo S."/>
            <person name="Riley R."/>
            <person name="Salamov A."/>
            <person name="Simmons B.A."/>
            <person name="Magnuson J.K."/>
            <person name="Henrissat B."/>
            <person name="Mortensen U.H."/>
            <person name="Larsen T.O."/>
            <person name="Devries R.P."/>
            <person name="Grigoriev I.V."/>
            <person name="Machida M."/>
            <person name="Baker S.E."/>
            <person name="Andersen M.R."/>
        </authorList>
    </citation>
    <scope>NUCLEOTIDE SEQUENCE [LARGE SCALE GENOMIC DNA]</scope>
    <source>
        <strain evidence="2 3">CBS 117626</strain>
    </source>
</reference>
<feature type="region of interest" description="Disordered" evidence="1">
    <location>
        <begin position="32"/>
        <end position="55"/>
    </location>
</feature>
<dbReference type="Proteomes" id="UP000326950">
    <property type="component" value="Unassembled WGS sequence"/>
</dbReference>
<dbReference type="EMBL" id="ML738665">
    <property type="protein sequence ID" value="KAE8159955.1"/>
    <property type="molecule type" value="Genomic_DNA"/>
</dbReference>